<keyword evidence="2" id="KW-0805">Transcription regulation</keyword>
<feature type="domain" description="HTH lysR-type" evidence="5">
    <location>
        <begin position="3"/>
        <end position="59"/>
    </location>
</feature>
<keyword evidence="3" id="KW-0238">DNA-binding</keyword>
<dbReference type="NCBIfam" id="TIGR03298">
    <property type="entry name" value="argP"/>
    <property type="match status" value="1"/>
</dbReference>
<evidence type="ECO:0000256" key="3">
    <source>
        <dbReference type="ARBA" id="ARBA00023125"/>
    </source>
</evidence>
<dbReference type="Proteomes" id="UP000028302">
    <property type="component" value="Unassembled WGS sequence"/>
</dbReference>
<dbReference type="PANTHER" id="PTHR30579">
    <property type="entry name" value="TRANSCRIPTIONAL REGULATOR"/>
    <property type="match status" value="1"/>
</dbReference>
<dbReference type="InterPro" id="IPR000847">
    <property type="entry name" value="LysR_HTH_N"/>
</dbReference>
<dbReference type="eggNOG" id="COG0583">
    <property type="taxonomic scope" value="Bacteria"/>
</dbReference>
<keyword evidence="4" id="KW-0804">Transcription</keyword>
<evidence type="ECO:0000256" key="2">
    <source>
        <dbReference type="ARBA" id="ARBA00023015"/>
    </source>
</evidence>
<sequence>MRLDSAQLAAFVAVLQHGSFERAARALHVTPSAVSQRIARLEDQLGLVLVARGTPCIATPHGERLARHAEAVALAERDVLGGLGVLDTDEALPVVRIAVNADSLATWFVDALAGLRAMRVDVVIDNEDHSADWLRRGEVMAAVAGETGAVAGCDRQPLGSLRYRATATPGFVARHFTAGVTADELRAAPALSFNTFDRLQARWAERYVAAVEPGIGHRLPSTQAFVEATLAGVGWALNPEVLVRDALADGRLRELVQNTPYDIPLTWHYVRRLHGVLGALTDAVVLAARRHLVAST</sequence>
<comment type="caution">
    <text evidence="6">The sequence shown here is derived from an EMBL/GenBank/DDBJ whole genome shotgun (WGS) entry which is preliminary data.</text>
</comment>
<dbReference type="EMBL" id="APNK01000044">
    <property type="protein sequence ID" value="KEZ75962.1"/>
    <property type="molecule type" value="Genomic_DNA"/>
</dbReference>
<dbReference type="SUPFAM" id="SSF53850">
    <property type="entry name" value="Periplasmic binding protein-like II"/>
    <property type="match status" value="1"/>
</dbReference>
<protein>
    <submittedName>
        <fullName evidence="6">Transcriptional regulator of dnaA and argK (Replication initiation inhibitor)</fullName>
    </submittedName>
</protein>
<dbReference type="GO" id="GO:0003700">
    <property type="term" value="F:DNA-binding transcription factor activity"/>
    <property type="evidence" value="ECO:0007669"/>
    <property type="project" value="InterPro"/>
</dbReference>
<dbReference type="GO" id="GO:0003677">
    <property type="term" value="F:DNA binding"/>
    <property type="evidence" value="ECO:0007669"/>
    <property type="project" value="UniProtKB-KW"/>
</dbReference>
<dbReference type="InterPro" id="IPR050176">
    <property type="entry name" value="LTTR"/>
</dbReference>
<proteinExistence type="inferred from homology"/>
<dbReference type="RefSeq" id="WP_037341146.1">
    <property type="nucleotide sequence ID" value="NZ_APNK01000044.1"/>
</dbReference>
<organism evidence="6 7">
    <name type="scientific">Salinisphaera hydrothermalis (strain C41B8)</name>
    <dbReference type="NCBI Taxonomy" id="1304275"/>
    <lineage>
        <taxon>Bacteria</taxon>
        <taxon>Pseudomonadati</taxon>
        <taxon>Pseudomonadota</taxon>
        <taxon>Gammaproteobacteria</taxon>
        <taxon>Salinisphaerales</taxon>
        <taxon>Salinisphaeraceae</taxon>
        <taxon>Salinisphaera</taxon>
    </lineage>
</organism>
<dbReference type="NCBIfam" id="NF009888">
    <property type="entry name" value="PRK13348.1"/>
    <property type="match status" value="1"/>
</dbReference>
<reference evidence="6 7" key="1">
    <citation type="submission" date="2013-03" db="EMBL/GenBank/DDBJ databases">
        <title>Salinisphaera hydrothermalis C41B8 Genome Sequencing.</title>
        <authorList>
            <person name="Li C."/>
            <person name="Lai Q."/>
            <person name="Shao Z."/>
        </authorList>
    </citation>
    <scope>NUCLEOTIDE SEQUENCE [LARGE SCALE GENOMIC DNA]</scope>
    <source>
        <strain evidence="6 7">C41B8</strain>
    </source>
</reference>
<comment type="similarity">
    <text evidence="1">Belongs to the LysR transcriptional regulatory family.</text>
</comment>
<dbReference type="NCBIfam" id="NF002964">
    <property type="entry name" value="PRK03635.1"/>
    <property type="match status" value="1"/>
</dbReference>
<dbReference type="Gene3D" id="3.40.190.290">
    <property type="match status" value="1"/>
</dbReference>
<gene>
    <name evidence="6" type="ORF">C41B8_17331</name>
</gene>
<dbReference type="PATRIC" id="fig|1304275.5.peg.3548"/>
<dbReference type="STRING" id="1304275.C41B8_17331"/>
<evidence type="ECO:0000256" key="1">
    <source>
        <dbReference type="ARBA" id="ARBA00009437"/>
    </source>
</evidence>
<dbReference type="InterPro" id="IPR036390">
    <property type="entry name" value="WH_DNA-bd_sf"/>
</dbReference>
<dbReference type="OrthoDB" id="3252676at2"/>
<dbReference type="Pfam" id="PF00126">
    <property type="entry name" value="HTH_1"/>
    <property type="match status" value="1"/>
</dbReference>
<evidence type="ECO:0000256" key="4">
    <source>
        <dbReference type="ARBA" id="ARBA00023163"/>
    </source>
</evidence>
<evidence type="ECO:0000313" key="6">
    <source>
        <dbReference type="EMBL" id="KEZ75962.1"/>
    </source>
</evidence>
<dbReference type="PROSITE" id="PS50931">
    <property type="entry name" value="HTH_LYSR"/>
    <property type="match status" value="1"/>
</dbReference>
<dbReference type="SUPFAM" id="SSF46785">
    <property type="entry name" value="Winged helix' DNA-binding domain"/>
    <property type="match status" value="1"/>
</dbReference>
<evidence type="ECO:0000259" key="5">
    <source>
        <dbReference type="PROSITE" id="PS50931"/>
    </source>
</evidence>
<name>A0A084IGX8_SALHC</name>
<accession>A0A084IGX8</accession>
<dbReference type="PRINTS" id="PR00039">
    <property type="entry name" value="HTHLYSR"/>
</dbReference>
<dbReference type="Pfam" id="PF03466">
    <property type="entry name" value="LysR_substrate"/>
    <property type="match status" value="1"/>
</dbReference>
<dbReference type="PANTHER" id="PTHR30579:SF2">
    <property type="entry name" value="HTH-TYPE TRANSCRIPTIONAL REGULATOR ARGP"/>
    <property type="match status" value="1"/>
</dbReference>
<evidence type="ECO:0000313" key="7">
    <source>
        <dbReference type="Proteomes" id="UP000028302"/>
    </source>
</evidence>
<dbReference type="AlphaFoldDB" id="A0A084IGX8"/>
<dbReference type="Gene3D" id="1.10.10.10">
    <property type="entry name" value="Winged helix-like DNA-binding domain superfamily/Winged helix DNA-binding domain"/>
    <property type="match status" value="1"/>
</dbReference>
<keyword evidence="7" id="KW-1185">Reference proteome</keyword>
<dbReference type="InterPro" id="IPR005119">
    <property type="entry name" value="LysR_subst-bd"/>
</dbReference>
<dbReference type="InterPro" id="IPR036388">
    <property type="entry name" value="WH-like_DNA-bd_sf"/>
</dbReference>
<dbReference type="InterPro" id="IPR017685">
    <property type="entry name" value="ArgP"/>
</dbReference>